<evidence type="ECO:0000313" key="2">
    <source>
        <dbReference type="Proteomes" id="UP000215367"/>
    </source>
</evidence>
<dbReference type="InterPro" id="IPR025395">
    <property type="entry name" value="Phage_tail_terminator-like"/>
</dbReference>
<evidence type="ECO:0008006" key="3">
    <source>
        <dbReference type="Google" id="ProtNLM"/>
    </source>
</evidence>
<keyword evidence="1" id="KW-0614">Plasmid</keyword>
<reference evidence="1 2" key="1">
    <citation type="submission" date="2017-07" db="EMBL/GenBank/DDBJ databases">
        <title>Whole genome sequence of Azospirillum brasilense 2A1, a potential biofertilizer strain.</title>
        <authorList>
            <person name="Fontana C.A."/>
            <person name="Toffoli L.M."/>
            <person name="Salazar S.M."/>
            <person name="Puglisi E."/>
            <person name="Pedraza R."/>
            <person name="Bassi D."/>
            <person name="Cocconcelli P.S."/>
        </authorList>
    </citation>
    <scope>NUCLEOTIDE SEQUENCE [LARGE SCALE GENOMIC DNA]</scope>
    <source>
        <strain evidence="1 2">2A1</strain>
        <plasmid evidence="1">unnamed</plasmid>
    </source>
</reference>
<proteinExistence type="predicted"/>
<gene>
    <name evidence="1" type="ORF">CHT98_28500</name>
</gene>
<dbReference type="EMBL" id="NOWT01000041">
    <property type="protein sequence ID" value="OYD80940.1"/>
    <property type="molecule type" value="Genomic_DNA"/>
</dbReference>
<dbReference type="Pfam" id="PF13554">
    <property type="entry name" value="Phage_tail_terminator_5"/>
    <property type="match status" value="1"/>
</dbReference>
<evidence type="ECO:0000313" key="1">
    <source>
        <dbReference type="EMBL" id="OYD80940.1"/>
    </source>
</evidence>
<sequence length="141" mass="15164">MSSLAVKTAVRARLTALWDPVNAAIREPNRSFDPQGRPWIDIRFPGAGADRADIGDAENPLWNEVGAFMVDVYIPAGDGPDLADALAEAAAAIFQGREFDGVECRNRLPGQSGERAPEGMQGAWWGVSFGIGYRYQSIGSP</sequence>
<dbReference type="Gene3D" id="3.30.2000.20">
    <property type="match status" value="1"/>
</dbReference>
<accession>A0A235H575</accession>
<comment type="caution">
    <text evidence="1">The sequence shown here is derived from an EMBL/GenBank/DDBJ whole genome shotgun (WGS) entry which is preliminary data.</text>
</comment>
<protein>
    <recommendedName>
        <fullName evidence="3">Tail terminator</fullName>
    </recommendedName>
</protein>
<organism evidence="1 2">
    <name type="scientific">Azospirillum brasilense</name>
    <dbReference type="NCBI Taxonomy" id="192"/>
    <lineage>
        <taxon>Bacteria</taxon>
        <taxon>Pseudomonadati</taxon>
        <taxon>Pseudomonadota</taxon>
        <taxon>Alphaproteobacteria</taxon>
        <taxon>Rhodospirillales</taxon>
        <taxon>Azospirillaceae</taxon>
        <taxon>Azospirillum</taxon>
    </lineage>
</organism>
<dbReference type="RefSeq" id="WP_094306756.1">
    <property type="nucleotide sequence ID" value="NZ_NOWT01000041.1"/>
</dbReference>
<dbReference type="Proteomes" id="UP000215367">
    <property type="component" value="Unassembled WGS sequence"/>
</dbReference>
<name>A0A235H575_AZOBR</name>
<geneLocation type="plasmid" evidence="1">
    <name>unnamed</name>
</geneLocation>
<dbReference type="AlphaFoldDB" id="A0A235H575"/>